<sequence length="477" mass="55981">MNKKGNLFLLIRSLSKSEKRYFRIFAGMGGRDANYLQLFDVIDKQEQYDEEAVREKFKGEKFLNQLHVTKIYLTELIMKAMRNYHADSSVESTILDLIKDAELLFNKELYDLCHSRILKAEELADKYEKLPLLVEVLSWKRKLNLTISGTPPDVNAILEKESEAIEQMNILNTYWAQIMNIRTAIMDNTDIKSIKPAASGNDFTLQSKILHIHIAYTIHFFSGDTKGAIRYSTDLIELLEKFPGRIREDPHSYVTAISNKISVLLAVKRWEEIPPLIDRIREVPRKYKLEHENKFTVRLWLRTFNVELEMYRDSKEHEKGIVLMHQIQKFIAARRTAIPDDYILMFYYQFASIFFQKKAYSQSLHWLNEIINSGFGNAREDIQAYARILNLIVHFELNNIIVLRYAVDSCRRFLKKRRIDNGAVKEVLNLFSGLSRAYPTAYEPIFKKSYAKFSRSDIGQLQDFIDIKGWLEEKMKI</sequence>
<proteinExistence type="predicted"/>
<protein>
    <submittedName>
        <fullName evidence="1">Uncharacterized protein</fullName>
    </submittedName>
</protein>
<dbReference type="RefSeq" id="WP_090603516.1">
    <property type="nucleotide sequence ID" value="NZ_FNZR01000002.1"/>
</dbReference>
<organism evidence="1 2">
    <name type="scientific">Parapedobacter koreensis</name>
    <dbReference type="NCBI Taxonomy" id="332977"/>
    <lineage>
        <taxon>Bacteria</taxon>
        <taxon>Pseudomonadati</taxon>
        <taxon>Bacteroidota</taxon>
        <taxon>Sphingobacteriia</taxon>
        <taxon>Sphingobacteriales</taxon>
        <taxon>Sphingobacteriaceae</taxon>
        <taxon>Parapedobacter</taxon>
    </lineage>
</organism>
<accession>A0A1H7IWH4</accession>
<dbReference type="STRING" id="332977.SAMN05421740_102366"/>
<name>A0A1H7IWH4_9SPHI</name>
<dbReference type="OrthoDB" id="714416at2"/>
<dbReference type="Proteomes" id="UP000198916">
    <property type="component" value="Unassembled WGS sequence"/>
</dbReference>
<reference evidence="2" key="1">
    <citation type="submission" date="2016-10" db="EMBL/GenBank/DDBJ databases">
        <authorList>
            <person name="Varghese N."/>
            <person name="Submissions S."/>
        </authorList>
    </citation>
    <scope>NUCLEOTIDE SEQUENCE [LARGE SCALE GENOMIC DNA]</scope>
    <source>
        <strain evidence="2">Jip14</strain>
    </source>
</reference>
<evidence type="ECO:0000313" key="1">
    <source>
        <dbReference type="EMBL" id="SEK66027.1"/>
    </source>
</evidence>
<evidence type="ECO:0000313" key="2">
    <source>
        <dbReference type="Proteomes" id="UP000198916"/>
    </source>
</evidence>
<dbReference type="EMBL" id="FNZR01000002">
    <property type="protein sequence ID" value="SEK66027.1"/>
    <property type="molecule type" value="Genomic_DNA"/>
</dbReference>
<dbReference type="AlphaFoldDB" id="A0A1H7IWH4"/>
<keyword evidence="2" id="KW-1185">Reference proteome</keyword>
<gene>
    <name evidence="1" type="ORF">SAMN05421740_102366</name>
</gene>